<dbReference type="Gene3D" id="3.40.50.150">
    <property type="entry name" value="Vaccinia Virus protein VP39"/>
    <property type="match status" value="1"/>
</dbReference>
<evidence type="ECO:0000256" key="1">
    <source>
        <dbReference type="ARBA" id="ARBA00006594"/>
    </source>
</evidence>
<dbReference type="EMBL" id="LAZR01027923">
    <property type="protein sequence ID" value="KKL64184.1"/>
    <property type="molecule type" value="Genomic_DNA"/>
</dbReference>
<evidence type="ECO:0000313" key="5">
    <source>
        <dbReference type="EMBL" id="KKL64184.1"/>
    </source>
</evidence>
<evidence type="ECO:0000256" key="2">
    <source>
        <dbReference type="ARBA" id="ARBA00022603"/>
    </source>
</evidence>
<comment type="similarity">
    <text evidence="1">Belongs to the N(4)/N(6)-methyltransferase family.</text>
</comment>
<sequence length="567" mass="66513">MFLIYNLSTPEDLNFTLNTIRAFKFIAMKLIEFLSQIEGFQKKIWEKKKFILSTDYCITLDNINEKYFPEIIKNKKQLLEWKELFKFDIQKELKKTQGKIDNTSGSEEEKLINILKSNFTLVIDTKFYDIDFKYKILSEINDLDKNITGILFNSENFHALNLLLKKYSEKVKCCYIDPPYNTGNDDFLYKDHYQTSSWLSFIQDRLILAKELMSADSLLITHIDEHEYENMQKLIDIIFGKEENIGPIFWNKGNPKGDAKTISVQHEFICIALKSFRYFNANGMNLVKKKPNAEKIINKANNLRRNFKESEKLNKELQKWIKNQSNFSGGEKAYNLIDKNGRVYQKVSMAWPNKKKAPDKFFKPLIHPNTKKPCPIPGRGWRYTPESMQELLKNDLIAFGIDESTQPRRKYYLDENMFENVPSYVYFAGSDDVFFSNINLKFDNYPKPLYISEYLLQIPPNNDNGIFLDFFAGSGTTGHAILNMNKNLSGNRKFVLVEMGKYFESVLKERLVKVIYSNNWKDGKPLDNDGYSKQIIKYHKLEQYEDSLNNIDFIKPNALALETKDYI</sequence>
<dbReference type="GO" id="GO:0003677">
    <property type="term" value="F:DNA binding"/>
    <property type="evidence" value="ECO:0007669"/>
    <property type="project" value="InterPro"/>
</dbReference>
<dbReference type="PROSITE" id="PS00092">
    <property type="entry name" value="N6_MTASE"/>
    <property type="match status" value="1"/>
</dbReference>
<dbReference type="InterPro" id="IPR001091">
    <property type="entry name" value="RM_Methyltransferase"/>
</dbReference>
<dbReference type="InterPro" id="IPR029063">
    <property type="entry name" value="SAM-dependent_MTases_sf"/>
</dbReference>
<dbReference type="AlphaFoldDB" id="A0A0F9DR29"/>
<accession>A0A0F9DR29</accession>
<evidence type="ECO:0000259" key="4">
    <source>
        <dbReference type="Pfam" id="PF01555"/>
    </source>
</evidence>
<organism evidence="5">
    <name type="scientific">marine sediment metagenome</name>
    <dbReference type="NCBI Taxonomy" id="412755"/>
    <lineage>
        <taxon>unclassified sequences</taxon>
        <taxon>metagenomes</taxon>
        <taxon>ecological metagenomes</taxon>
    </lineage>
</organism>
<dbReference type="GO" id="GO:0032259">
    <property type="term" value="P:methylation"/>
    <property type="evidence" value="ECO:0007669"/>
    <property type="project" value="UniProtKB-KW"/>
</dbReference>
<dbReference type="Pfam" id="PF01555">
    <property type="entry name" value="N6_N4_Mtase"/>
    <property type="match status" value="1"/>
</dbReference>
<gene>
    <name evidence="5" type="ORF">LCGC14_2167570</name>
</gene>
<reference evidence="5" key="1">
    <citation type="journal article" date="2015" name="Nature">
        <title>Complex archaea that bridge the gap between prokaryotes and eukaryotes.</title>
        <authorList>
            <person name="Spang A."/>
            <person name="Saw J.H."/>
            <person name="Jorgensen S.L."/>
            <person name="Zaremba-Niedzwiedzka K."/>
            <person name="Martijn J."/>
            <person name="Lind A.E."/>
            <person name="van Eijk R."/>
            <person name="Schleper C."/>
            <person name="Guy L."/>
            <person name="Ettema T.J."/>
        </authorList>
    </citation>
    <scope>NUCLEOTIDE SEQUENCE</scope>
</reference>
<dbReference type="GO" id="GO:0008170">
    <property type="term" value="F:N-methyltransferase activity"/>
    <property type="evidence" value="ECO:0007669"/>
    <property type="project" value="InterPro"/>
</dbReference>
<feature type="domain" description="DNA methylase N-4/N-6" evidence="4">
    <location>
        <begin position="171"/>
        <end position="506"/>
    </location>
</feature>
<evidence type="ECO:0000256" key="3">
    <source>
        <dbReference type="ARBA" id="ARBA00022679"/>
    </source>
</evidence>
<keyword evidence="2" id="KW-0489">Methyltransferase</keyword>
<comment type="caution">
    <text evidence="5">The sequence shown here is derived from an EMBL/GenBank/DDBJ whole genome shotgun (WGS) entry which is preliminary data.</text>
</comment>
<dbReference type="PRINTS" id="PR00508">
    <property type="entry name" value="S21N4MTFRASE"/>
</dbReference>
<dbReference type="InterPro" id="IPR002941">
    <property type="entry name" value="DNA_methylase_N4/N6"/>
</dbReference>
<name>A0A0F9DR29_9ZZZZ</name>
<keyword evidence="3" id="KW-0808">Transferase</keyword>
<dbReference type="InterPro" id="IPR002052">
    <property type="entry name" value="DNA_methylase_N6_adenine_CS"/>
</dbReference>
<feature type="non-terminal residue" evidence="5">
    <location>
        <position position="567"/>
    </location>
</feature>
<dbReference type="SUPFAM" id="SSF53335">
    <property type="entry name" value="S-adenosyl-L-methionine-dependent methyltransferases"/>
    <property type="match status" value="1"/>
</dbReference>
<protein>
    <recommendedName>
        <fullName evidence="4">DNA methylase N-4/N-6 domain-containing protein</fullName>
    </recommendedName>
</protein>
<proteinExistence type="inferred from homology"/>